<dbReference type="Pfam" id="PF01590">
    <property type="entry name" value="GAF"/>
    <property type="match status" value="1"/>
</dbReference>
<evidence type="ECO:0000256" key="11">
    <source>
        <dbReference type="ARBA" id="ARBA00023012"/>
    </source>
</evidence>
<keyword evidence="4" id="KW-0808">Transferase</keyword>
<evidence type="ECO:0000256" key="9">
    <source>
        <dbReference type="ARBA" id="ARBA00022840"/>
    </source>
</evidence>
<feature type="region of interest" description="Disordered" evidence="13">
    <location>
        <begin position="393"/>
        <end position="412"/>
    </location>
</feature>
<evidence type="ECO:0000256" key="2">
    <source>
        <dbReference type="ARBA" id="ARBA00022475"/>
    </source>
</evidence>
<dbReference type="CDD" id="cd16936">
    <property type="entry name" value="HATPase_RsbW-like"/>
    <property type="match status" value="1"/>
</dbReference>
<dbReference type="RefSeq" id="WP_380228859.1">
    <property type="nucleotide sequence ID" value="NZ_JBHSOF010000052.1"/>
</dbReference>
<feature type="transmembrane region" description="Helical" evidence="14">
    <location>
        <begin position="37"/>
        <end position="58"/>
    </location>
</feature>
<comment type="subcellular location">
    <subcellularLocation>
        <location evidence="1">Cell membrane</location>
        <topology evidence="1">Multi-pass membrane protein</topology>
    </subcellularLocation>
</comment>
<dbReference type="InterPro" id="IPR052016">
    <property type="entry name" value="Bact_Sigma-Reg"/>
</dbReference>
<dbReference type="Pfam" id="PF07228">
    <property type="entry name" value="SpoIIE"/>
    <property type="match status" value="1"/>
</dbReference>
<evidence type="ECO:0000256" key="10">
    <source>
        <dbReference type="ARBA" id="ARBA00022989"/>
    </source>
</evidence>
<comment type="caution">
    <text evidence="17">The sequence shown here is derived from an EMBL/GenBank/DDBJ whole genome shotgun (WGS) entry which is preliminary data.</text>
</comment>
<reference evidence="18" key="1">
    <citation type="journal article" date="2019" name="Int. J. Syst. Evol. Microbiol.">
        <title>The Global Catalogue of Microorganisms (GCM) 10K type strain sequencing project: providing services to taxonomists for standard genome sequencing and annotation.</title>
        <authorList>
            <consortium name="The Broad Institute Genomics Platform"/>
            <consortium name="The Broad Institute Genome Sequencing Center for Infectious Disease"/>
            <person name="Wu L."/>
            <person name="Ma J."/>
        </authorList>
    </citation>
    <scope>NUCLEOTIDE SEQUENCE [LARGE SCALE GENOMIC DNA]</scope>
    <source>
        <strain evidence="18">CGMCC 4.1437</strain>
    </source>
</reference>
<dbReference type="InterPro" id="IPR029151">
    <property type="entry name" value="Sensor-like_sf"/>
</dbReference>
<evidence type="ECO:0000256" key="5">
    <source>
        <dbReference type="ARBA" id="ARBA00022692"/>
    </source>
</evidence>
<evidence type="ECO:0000256" key="12">
    <source>
        <dbReference type="ARBA" id="ARBA00023136"/>
    </source>
</evidence>
<dbReference type="Pfam" id="PF13581">
    <property type="entry name" value="HATPase_c_2"/>
    <property type="match status" value="1"/>
</dbReference>
<keyword evidence="12 14" id="KW-0472">Membrane</keyword>
<evidence type="ECO:0000256" key="1">
    <source>
        <dbReference type="ARBA" id="ARBA00004651"/>
    </source>
</evidence>
<dbReference type="InterPro" id="IPR003594">
    <property type="entry name" value="HATPase_dom"/>
</dbReference>
<dbReference type="SUPFAM" id="SSF81606">
    <property type="entry name" value="PP2C-like"/>
    <property type="match status" value="1"/>
</dbReference>
<evidence type="ECO:0000256" key="6">
    <source>
        <dbReference type="ARBA" id="ARBA00022741"/>
    </source>
</evidence>
<dbReference type="EMBL" id="JBHSOF010000052">
    <property type="protein sequence ID" value="MFC5667180.1"/>
    <property type="molecule type" value="Genomic_DNA"/>
</dbReference>
<accession>A0ABW0XGD6</accession>
<dbReference type="SUPFAM" id="SSF103190">
    <property type="entry name" value="Sensory domain-like"/>
    <property type="match status" value="1"/>
</dbReference>
<evidence type="ECO:0000256" key="13">
    <source>
        <dbReference type="SAM" id="MobiDB-lite"/>
    </source>
</evidence>
<evidence type="ECO:0000313" key="17">
    <source>
        <dbReference type="EMBL" id="MFC5667180.1"/>
    </source>
</evidence>
<protein>
    <submittedName>
        <fullName evidence="17">SpoIIE family protein phosphatase</fullName>
    </submittedName>
</protein>
<keyword evidence="11" id="KW-0902">Two-component regulatory system</keyword>
<evidence type="ECO:0000259" key="15">
    <source>
        <dbReference type="SMART" id="SM00065"/>
    </source>
</evidence>
<keyword evidence="18" id="KW-1185">Reference proteome</keyword>
<evidence type="ECO:0000256" key="3">
    <source>
        <dbReference type="ARBA" id="ARBA00022553"/>
    </source>
</evidence>
<proteinExistence type="predicted"/>
<keyword evidence="3" id="KW-0597">Phosphoprotein</keyword>
<keyword evidence="10 14" id="KW-1133">Transmembrane helix</keyword>
<dbReference type="InterPro" id="IPR036457">
    <property type="entry name" value="PPM-type-like_dom_sf"/>
</dbReference>
<dbReference type="InterPro" id="IPR003018">
    <property type="entry name" value="GAF"/>
</dbReference>
<evidence type="ECO:0000313" key="18">
    <source>
        <dbReference type="Proteomes" id="UP001595975"/>
    </source>
</evidence>
<evidence type="ECO:0000256" key="8">
    <source>
        <dbReference type="ARBA" id="ARBA00022801"/>
    </source>
</evidence>
<dbReference type="SMART" id="SM00331">
    <property type="entry name" value="PP2C_SIG"/>
    <property type="match status" value="1"/>
</dbReference>
<dbReference type="SUPFAM" id="SSF55785">
    <property type="entry name" value="PYP-like sensor domain (PAS domain)"/>
    <property type="match status" value="1"/>
</dbReference>
<dbReference type="InterPro" id="IPR036890">
    <property type="entry name" value="HATPase_C_sf"/>
</dbReference>
<dbReference type="PANTHER" id="PTHR43156:SF2">
    <property type="entry name" value="STAGE II SPORULATION PROTEIN E"/>
    <property type="match status" value="1"/>
</dbReference>
<feature type="domain" description="PPM-type phosphatase" evidence="16">
    <location>
        <begin position="554"/>
        <end position="802"/>
    </location>
</feature>
<dbReference type="Pfam" id="PF17203">
    <property type="entry name" value="sCache_3_2"/>
    <property type="match status" value="1"/>
</dbReference>
<keyword evidence="7" id="KW-0418">Kinase</keyword>
<keyword evidence="8" id="KW-0378">Hydrolase</keyword>
<keyword evidence="5 14" id="KW-0812">Transmembrane</keyword>
<dbReference type="Gene3D" id="3.60.40.10">
    <property type="entry name" value="PPM-type phosphatase domain"/>
    <property type="match status" value="1"/>
</dbReference>
<dbReference type="InterPro" id="IPR033463">
    <property type="entry name" value="sCache_3"/>
</dbReference>
<sequence>MAGRALGDEDTAEAAKRRSPWRRLPSRLRVRSLAGQVFLWMLIVVVLLIGAALTALILQARTNSTNGAEQRTRAAAVTLAQVPMVVTALDGADPPAMLQPLAEDVRKSGGFDYVVIFSREGIAHTAPDPEEIGSHVAGAYEEAFKGPFTSIFGTPVGRVVDTTAPATRPDGSVAGLVSVGYTVAHTGGEVGRQLPVLLAGAAAALAAGTAGAVLGRRRLRRQTHGLGPSEMTRMYEHHDAVLHAVREGVLIMGADARVLLANDEARRLLELPPEAEGRPVAELGLSPRLAELLASGRAATDEVHLAKDRLLAVNNRPTSPFGGEPGSVATIRDTTELRALAGQAEAARARLQLLYDAGLRVGTTLDIVRTAQELADVAVPRFADFATVELADPVLRGDEPPPGTGTAGGPEIRRTAVSGIRDDWPLYPVGSLISFIPATAEGAALESGHAALAADLHQAHAWRARDPASTDQVLAYGIHSLISAPLRARGLILGAVNFWRAGASAPFGEDDVSFAEELVARAAITVDNARRYTREHRMAETLQRSLLPRGLPRQSALDVAYRYLPARRGVGGDWFDVVPLPGFRVALVVGDVVGHGLHAAATMGRLRTAVLNFAALDLPPDELIARLDDLVAHLDQSGAATGGAAVGGGAAGGTAGGGTAVGEGDHEDERAAVTGATCLYAIYDPVSGRCTMARAGHPPPALVHTDGSVELVDLPAGPPLGVGGLPFETVELQLAPGTSLVLYTNGLIGTRDRDLDTGLAALHAALTGTRAGGSPEETCRAVFDALVPPRPSDDIALLVASTRLFEPDKVAVWDVPDDFAAVSRIRSECADQLTAWGLDELTFTSELILSELITNALRYGTQPIRVRLLCDTSLVCEVSDGSSTSPHLRYAATTDEGGRGLFLVAQMAERWGTRYTARGKVIWSEQPLIAPAHQFEAMLL</sequence>
<dbReference type="SUPFAM" id="SSF55781">
    <property type="entry name" value="GAF domain-like"/>
    <property type="match status" value="1"/>
</dbReference>
<evidence type="ECO:0000256" key="4">
    <source>
        <dbReference type="ARBA" id="ARBA00022679"/>
    </source>
</evidence>
<name>A0ABW0XGD6_9ACTN</name>
<organism evidence="17 18">
    <name type="scientific">Kitasatospora misakiensis</name>
    <dbReference type="NCBI Taxonomy" id="67330"/>
    <lineage>
        <taxon>Bacteria</taxon>
        <taxon>Bacillati</taxon>
        <taxon>Actinomycetota</taxon>
        <taxon>Actinomycetes</taxon>
        <taxon>Kitasatosporales</taxon>
        <taxon>Streptomycetaceae</taxon>
        <taxon>Kitasatospora</taxon>
    </lineage>
</organism>
<gene>
    <name evidence="17" type="ORF">ACFP3U_29970</name>
</gene>
<dbReference type="InterPro" id="IPR035965">
    <property type="entry name" value="PAS-like_dom_sf"/>
</dbReference>
<dbReference type="SMART" id="SM00065">
    <property type="entry name" value="GAF"/>
    <property type="match status" value="1"/>
</dbReference>
<dbReference type="SUPFAM" id="SSF55874">
    <property type="entry name" value="ATPase domain of HSP90 chaperone/DNA topoisomerase II/histidine kinase"/>
    <property type="match status" value="1"/>
</dbReference>
<dbReference type="Proteomes" id="UP001595975">
    <property type="component" value="Unassembled WGS sequence"/>
</dbReference>
<dbReference type="PANTHER" id="PTHR43156">
    <property type="entry name" value="STAGE II SPORULATION PROTEIN E-RELATED"/>
    <property type="match status" value="1"/>
</dbReference>
<keyword evidence="9" id="KW-0067">ATP-binding</keyword>
<evidence type="ECO:0000256" key="14">
    <source>
        <dbReference type="SAM" id="Phobius"/>
    </source>
</evidence>
<evidence type="ECO:0000259" key="16">
    <source>
        <dbReference type="SMART" id="SM00331"/>
    </source>
</evidence>
<feature type="domain" description="GAF" evidence="15">
    <location>
        <begin position="356"/>
        <end position="536"/>
    </location>
</feature>
<dbReference type="Gene3D" id="3.30.450.40">
    <property type="match status" value="1"/>
</dbReference>
<evidence type="ECO:0000256" key="7">
    <source>
        <dbReference type="ARBA" id="ARBA00022777"/>
    </source>
</evidence>
<keyword evidence="2" id="KW-1003">Cell membrane</keyword>
<dbReference type="Gene3D" id="3.30.450.20">
    <property type="entry name" value="PAS domain"/>
    <property type="match status" value="2"/>
</dbReference>
<dbReference type="InterPro" id="IPR001932">
    <property type="entry name" value="PPM-type_phosphatase-like_dom"/>
</dbReference>
<dbReference type="InterPro" id="IPR029016">
    <property type="entry name" value="GAF-like_dom_sf"/>
</dbReference>
<dbReference type="Gene3D" id="3.30.565.10">
    <property type="entry name" value="Histidine kinase-like ATPase, C-terminal domain"/>
    <property type="match status" value="1"/>
</dbReference>
<keyword evidence="6" id="KW-0547">Nucleotide-binding</keyword>